<reference evidence="2 3" key="1">
    <citation type="submission" date="2020-08" db="EMBL/GenBank/DDBJ databases">
        <authorList>
            <person name="Koutsovoulos G."/>
            <person name="Danchin GJ E."/>
        </authorList>
    </citation>
    <scope>NUCLEOTIDE SEQUENCE [LARGE SCALE GENOMIC DNA]</scope>
</reference>
<dbReference type="CDD" id="cd01650">
    <property type="entry name" value="RT_nLTR_like"/>
    <property type="match status" value="1"/>
</dbReference>
<dbReference type="Pfam" id="PF00078">
    <property type="entry name" value="RVT_1"/>
    <property type="match status" value="1"/>
</dbReference>
<dbReference type="Gene3D" id="3.60.10.10">
    <property type="entry name" value="Endonuclease/exonuclease/phosphatase"/>
    <property type="match status" value="1"/>
</dbReference>
<dbReference type="Proteomes" id="UP000580250">
    <property type="component" value="Unassembled WGS sequence"/>
</dbReference>
<dbReference type="SUPFAM" id="SSF56219">
    <property type="entry name" value="DNase I-like"/>
    <property type="match status" value="1"/>
</dbReference>
<dbReference type="InterPro" id="IPR005135">
    <property type="entry name" value="Endo/exonuclease/phosphatase"/>
</dbReference>
<protein>
    <recommendedName>
        <fullName evidence="1">Reverse transcriptase domain-containing protein</fullName>
    </recommendedName>
</protein>
<dbReference type="InterPro" id="IPR000477">
    <property type="entry name" value="RT_dom"/>
</dbReference>
<evidence type="ECO:0000313" key="2">
    <source>
        <dbReference type="EMBL" id="CAD2200542.1"/>
    </source>
</evidence>
<dbReference type="GO" id="GO:0003824">
    <property type="term" value="F:catalytic activity"/>
    <property type="evidence" value="ECO:0007669"/>
    <property type="project" value="InterPro"/>
</dbReference>
<feature type="domain" description="Reverse transcriptase" evidence="1">
    <location>
        <begin position="493"/>
        <end position="759"/>
    </location>
</feature>
<proteinExistence type="predicted"/>
<dbReference type="OrthoDB" id="5845191at2759"/>
<name>A0A6V7XMR3_MELEN</name>
<dbReference type="PANTHER" id="PTHR33332">
    <property type="entry name" value="REVERSE TRANSCRIPTASE DOMAIN-CONTAINING PROTEIN"/>
    <property type="match status" value="1"/>
</dbReference>
<dbReference type="PROSITE" id="PS50878">
    <property type="entry name" value="RT_POL"/>
    <property type="match status" value="1"/>
</dbReference>
<dbReference type="AlphaFoldDB" id="A0A6V7XMR3"/>
<sequence length="950" mass="110130">MLLDFYKNVFSLFKNVFFHPPVNNLNHKTFLDSNKSVTAYFINSRSICNKRDELSTLLLNSSLDILLIAETWLRDAEQISFDPVINSRFTSFTCNRKNRIGGGTAMLICNELKPRLVFSDSIGGCEILIVKIFSFNIFCIYRPPNIGISHTKLLFKTLTSKTDKNSIICGDFNFSNKDVLWTNSIPLPKSATGELFVSFFNKNCLKLHTTSPTRGHSWLDLVMSNCKDSITNCQTSDSILSSDHAAICFDLCINKPKTKQPMIFCRTYDKPNTKLLNIYLSSILPSTSISNYTIEDKYNSFISNILTARDQFLPGTYISKFTPRYPASLKASIKEKARLWKIISKGKSDLIPRYNSLNLHVKIQIRKFYAKLEKNYIEKDPLNIFKYINRHSKNNNTIPSLLVDGNYVYDDKHKCEIFAGSFFLDSDTNFIIPELININPKFIDDIEIDSSKLLKMLNSLPNKEGLSPDFISYRFLKNCSVSLVSYISELFRISLDSAILPNIWKESIIIPLFKKGNKELVSNYRPISITCSLCRVMERFIFNGILEFLLENNIISPHQFGFLPRRSTTTQLITTLEDWFDGIFSNKNIDCIYLDLRKAFDSIPHDLLLYKLYKIGVRGKIYNWIKEFLTNRKYRVKINDSFSSYYSAPLGVPQGSVLGPLLFIIYINDLPDIIPKGISVKLFADDIKIYLIHDSLNQCNILTETITNIELWCDQWGINISSDKSYVLYLGKNNQMHKYKIGDNIIMGLDSIRDLGIIIDNKLSFQKHFDTIVRNAYYRMKILFKTIRSRSIRTWTLVYKSYIRPILEYAPEIWNPHFKKDIIQIEKCQKFFTSIALKKCMLPKIPYPERLQLFGLQSLNTRRKIYDLVTAFKIIKGFTHLDPTHLYRFSTHPSHKQFNRLMFKCRSSKNAHSFVNRSSSLWNTLDKVTLNSHSILSFKHRITQLFINEI</sequence>
<dbReference type="PRINTS" id="PR01345">
    <property type="entry name" value="CERVTRCPTASE"/>
</dbReference>
<gene>
    <name evidence="2" type="ORF">MENT_LOCUS54017</name>
</gene>
<evidence type="ECO:0000259" key="1">
    <source>
        <dbReference type="PROSITE" id="PS50878"/>
    </source>
</evidence>
<dbReference type="Pfam" id="PF14529">
    <property type="entry name" value="Exo_endo_phos_2"/>
    <property type="match status" value="1"/>
</dbReference>
<accession>A0A6V7XMR3</accession>
<evidence type="ECO:0000313" key="3">
    <source>
        <dbReference type="Proteomes" id="UP000580250"/>
    </source>
</evidence>
<dbReference type="InterPro" id="IPR043502">
    <property type="entry name" value="DNA/RNA_pol_sf"/>
</dbReference>
<dbReference type="EMBL" id="CAJEWN010001867">
    <property type="protein sequence ID" value="CAD2200542.1"/>
    <property type="molecule type" value="Genomic_DNA"/>
</dbReference>
<organism evidence="2 3">
    <name type="scientific">Meloidogyne enterolobii</name>
    <name type="common">Root-knot nematode worm</name>
    <name type="synonym">Meloidogyne mayaguensis</name>
    <dbReference type="NCBI Taxonomy" id="390850"/>
    <lineage>
        <taxon>Eukaryota</taxon>
        <taxon>Metazoa</taxon>
        <taxon>Ecdysozoa</taxon>
        <taxon>Nematoda</taxon>
        <taxon>Chromadorea</taxon>
        <taxon>Rhabditida</taxon>
        <taxon>Tylenchina</taxon>
        <taxon>Tylenchomorpha</taxon>
        <taxon>Tylenchoidea</taxon>
        <taxon>Meloidogynidae</taxon>
        <taxon>Meloidogyninae</taxon>
        <taxon>Meloidogyne</taxon>
    </lineage>
</organism>
<dbReference type="SUPFAM" id="SSF56672">
    <property type="entry name" value="DNA/RNA polymerases"/>
    <property type="match status" value="1"/>
</dbReference>
<comment type="caution">
    <text evidence="2">The sequence shown here is derived from an EMBL/GenBank/DDBJ whole genome shotgun (WGS) entry which is preliminary data.</text>
</comment>
<dbReference type="InterPro" id="IPR036691">
    <property type="entry name" value="Endo/exonu/phosph_ase_sf"/>
</dbReference>